<name>A0A2K3PAJ2_TRIPR</name>
<dbReference type="PANTHER" id="PTHR33103:SF19">
    <property type="entry name" value="OS09G0544700 PROTEIN"/>
    <property type="match status" value="1"/>
</dbReference>
<reference evidence="1 2" key="2">
    <citation type="journal article" date="2017" name="Front. Plant Sci.">
        <title>Gene Classification and Mining of Molecular Markers Useful in Red Clover (Trifolium pratense) Breeding.</title>
        <authorList>
            <person name="Istvanek J."/>
            <person name="Dluhosova J."/>
            <person name="Dluhos P."/>
            <person name="Patkova L."/>
            <person name="Nedelnik J."/>
            <person name="Repkova J."/>
        </authorList>
    </citation>
    <scope>NUCLEOTIDE SEQUENCE [LARGE SCALE GENOMIC DNA]</scope>
    <source>
        <strain evidence="2">cv. Tatra</strain>
        <tissue evidence="1">Young leaves</tissue>
    </source>
</reference>
<sequence length="97" mass="10671">MNHETTSELVTNDVAEENTSSILNGFVKNNATFLVMDDLVIQPVTSVIDVVNKFNLSKISSLQDMVVELGLDEGIKLLKASLQSKKVLTSVFLKKEC</sequence>
<gene>
    <name evidence="1" type="ORF">L195_g008928</name>
</gene>
<protein>
    <recommendedName>
        <fullName evidence="3">DUF674 family protein</fullName>
    </recommendedName>
</protein>
<proteinExistence type="predicted"/>
<dbReference type="AlphaFoldDB" id="A0A2K3PAJ2"/>
<dbReference type="Proteomes" id="UP000236291">
    <property type="component" value="Unassembled WGS sequence"/>
</dbReference>
<dbReference type="EMBL" id="ASHM01005181">
    <property type="protein sequence ID" value="PNY12301.1"/>
    <property type="molecule type" value="Genomic_DNA"/>
</dbReference>
<dbReference type="PANTHER" id="PTHR33103">
    <property type="entry name" value="OS01G0153900 PROTEIN"/>
    <property type="match status" value="1"/>
</dbReference>
<organism evidence="1 2">
    <name type="scientific">Trifolium pratense</name>
    <name type="common">Red clover</name>
    <dbReference type="NCBI Taxonomy" id="57577"/>
    <lineage>
        <taxon>Eukaryota</taxon>
        <taxon>Viridiplantae</taxon>
        <taxon>Streptophyta</taxon>
        <taxon>Embryophyta</taxon>
        <taxon>Tracheophyta</taxon>
        <taxon>Spermatophyta</taxon>
        <taxon>Magnoliopsida</taxon>
        <taxon>eudicotyledons</taxon>
        <taxon>Gunneridae</taxon>
        <taxon>Pentapetalae</taxon>
        <taxon>rosids</taxon>
        <taxon>fabids</taxon>
        <taxon>Fabales</taxon>
        <taxon>Fabaceae</taxon>
        <taxon>Papilionoideae</taxon>
        <taxon>50 kb inversion clade</taxon>
        <taxon>NPAAA clade</taxon>
        <taxon>Hologalegina</taxon>
        <taxon>IRL clade</taxon>
        <taxon>Trifolieae</taxon>
        <taxon>Trifolium</taxon>
    </lineage>
</organism>
<dbReference type="STRING" id="57577.A0A2K3PAJ2"/>
<reference evidence="1 2" key="1">
    <citation type="journal article" date="2014" name="Am. J. Bot.">
        <title>Genome assembly and annotation for red clover (Trifolium pratense; Fabaceae).</title>
        <authorList>
            <person name="Istvanek J."/>
            <person name="Jaros M."/>
            <person name="Krenek A."/>
            <person name="Repkova J."/>
        </authorList>
    </citation>
    <scope>NUCLEOTIDE SEQUENCE [LARGE SCALE GENOMIC DNA]</scope>
    <source>
        <strain evidence="2">cv. Tatra</strain>
        <tissue evidence="1">Young leaves</tissue>
    </source>
</reference>
<evidence type="ECO:0008006" key="3">
    <source>
        <dbReference type="Google" id="ProtNLM"/>
    </source>
</evidence>
<comment type="caution">
    <text evidence="1">The sequence shown here is derived from an EMBL/GenBank/DDBJ whole genome shotgun (WGS) entry which is preliminary data.</text>
</comment>
<accession>A0A2K3PAJ2</accession>
<evidence type="ECO:0000313" key="1">
    <source>
        <dbReference type="EMBL" id="PNY12301.1"/>
    </source>
</evidence>
<dbReference type="Pfam" id="PF05056">
    <property type="entry name" value="DUF674"/>
    <property type="match status" value="1"/>
</dbReference>
<dbReference type="InterPro" id="IPR007750">
    <property type="entry name" value="DUF674"/>
</dbReference>
<evidence type="ECO:0000313" key="2">
    <source>
        <dbReference type="Proteomes" id="UP000236291"/>
    </source>
</evidence>